<comment type="caution">
    <text evidence="1">The sequence shown here is derived from an EMBL/GenBank/DDBJ whole genome shotgun (WGS) entry which is preliminary data.</text>
</comment>
<dbReference type="EMBL" id="BDUD01000001">
    <property type="protein sequence ID" value="GBG21170.1"/>
    <property type="molecule type" value="Genomic_DNA"/>
</dbReference>
<proteinExistence type="predicted"/>
<dbReference type="Proteomes" id="UP000245124">
    <property type="component" value="Unassembled WGS sequence"/>
</dbReference>
<sequence>MTLYKLSRTASAKSTFCVTVLVLETDADISSFGSGS</sequence>
<protein>
    <submittedName>
        <fullName evidence="1">Uncharacterized protein</fullName>
    </submittedName>
</protein>
<evidence type="ECO:0000313" key="1">
    <source>
        <dbReference type="EMBL" id="GBG21170.1"/>
    </source>
</evidence>
<dbReference type="AlphaFoldDB" id="A0A2R5FQX4"/>
<accession>A0A2R5FQX4</accession>
<reference evidence="1 2" key="1">
    <citation type="submission" date="2017-06" db="EMBL/GenBank/DDBJ databases">
        <title>Genome sequencing of cyanobaciteial culture collection at National Institute for Environmental Studies (NIES).</title>
        <authorList>
            <person name="Hirose Y."/>
            <person name="Shimura Y."/>
            <person name="Fujisawa T."/>
            <person name="Nakamura Y."/>
            <person name="Kawachi M."/>
        </authorList>
    </citation>
    <scope>NUCLEOTIDE SEQUENCE [LARGE SCALE GENOMIC DNA]</scope>
    <source>
        <strain evidence="1 2">NIES-4072</strain>
    </source>
</reference>
<evidence type="ECO:0000313" key="2">
    <source>
        <dbReference type="Proteomes" id="UP000245124"/>
    </source>
</evidence>
<organism evidence="1 2">
    <name type="scientific">Nostoc commune NIES-4072</name>
    <dbReference type="NCBI Taxonomy" id="2005467"/>
    <lineage>
        <taxon>Bacteria</taxon>
        <taxon>Bacillati</taxon>
        <taxon>Cyanobacteriota</taxon>
        <taxon>Cyanophyceae</taxon>
        <taxon>Nostocales</taxon>
        <taxon>Nostocaceae</taxon>
        <taxon>Nostoc</taxon>
    </lineage>
</organism>
<name>A0A2R5FQX4_NOSCO</name>
<gene>
    <name evidence="1" type="ORF">NIES4072_48530</name>
</gene>
<keyword evidence="2" id="KW-1185">Reference proteome</keyword>